<comment type="similarity">
    <text evidence="2">Belongs to the TFB1 family.</text>
</comment>
<sequence length="673" mass="74476">MALPSGRAAFKKKDGFLTLRQDRQFVIWTPAPGDGPPTVSLSISNITSKPPKIHQLPESNELTLATDLQQTPDSAAKVMLKIFEKPPEAAEQTPYLFHFTSTEARSEANAIKDLLSRLLADIRSGDPNVPKPSGSGTPNSTANGSNGATGGGSGSGSMAFASSVNSKPSSARWFDDAQLKGDIELQQSLMKKDRTLHQTYMDARATKPESISDAAFNAQFWSTRTNLLRAHAIEVNQQKGAYNVLPSIKPRLENDVLKLDITVEMVQLIMAQHPLVKRLYDENVPKVPESEFWSRFFLSKLFRTLKGDRITDERKEGIKRDALFDAHDASENTAMFQRRSMAQSVPHIIDVYGNEENQGGFKSGNQKDIEMRPRKNVPIVNTLNSLSERMLSNVAPSDREAGPEAEDSTWQELALRDLRGDAKENKIILNIKEQNRFFAKKDEAKSANSLAFAKQNPSDVLFDIQTDLETIETDGAGGLNLRAGIGILDDSDSDEEAQRPVHVGSRAARKAAGDDIMAGIRQRRAEKYGDTTTDESRPMGLPAEVAERCSLTHATTVEFLHQFWNAFLSGDPDRANELQYLVESLGRSAERINAVAEEAERARDDIIRAKKKEIMDYYKATGKKIRGWRPEHEKGGRKAVLAIMQPTLEALKKAQADYQRALAAEGVQLSTEA</sequence>
<dbReference type="EMBL" id="LTAN01000009">
    <property type="protein sequence ID" value="OBR03548.1"/>
    <property type="molecule type" value="Genomic_DNA"/>
</dbReference>
<evidence type="ECO:0000259" key="9">
    <source>
        <dbReference type="PROSITE" id="PS50858"/>
    </source>
</evidence>
<dbReference type="Proteomes" id="UP000092177">
    <property type="component" value="Chromosome 9"/>
</dbReference>
<evidence type="ECO:0000313" key="10">
    <source>
        <dbReference type="EMBL" id="OBR03548.1"/>
    </source>
</evidence>
<dbReference type="InterPro" id="IPR027079">
    <property type="entry name" value="Tfb1/GTF2H1"/>
</dbReference>
<dbReference type="InterPro" id="IPR013876">
    <property type="entry name" value="TFIIH_BTF_p62_N"/>
</dbReference>
<dbReference type="SMART" id="SM00751">
    <property type="entry name" value="BSD"/>
    <property type="match status" value="2"/>
</dbReference>
<dbReference type="Pfam" id="PF03909">
    <property type="entry name" value="BSD"/>
    <property type="match status" value="2"/>
</dbReference>
<evidence type="ECO:0000256" key="4">
    <source>
        <dbReference type="ARBA" id="ARBA00023015"/>
    </source>
</evidence>
<keyword evidence="4" id="KW-0805">Transcription regulation</keyword>
<gene>
    <name evidence="10" type="ORF">CH63R_12675</name>
</gene>
<proteinExistence type="inferred from homology"/>
<evidence type="ECO:0000256" key="1">
    <source>
        <dbReference type="ARBA" id="ARBA00004123"/>
    </source>
</evidence>
<dbReference type="AlphaFoldDB" id="A0A1B7XUY2"/>
<dbReference type="SUPFAM" id="SSF50729">
    <property type="entry name" value="PH domain-like"/>
    <property type="match status" value="1"/>
</dbReference>
<name>A0A1B7XUY2_COLHI</name>
<feature type="region of interest" description="Disordered" evidence="8">
    <location>
        <begin position="123"/>
        <end position="163"/>
    </location>
</feature>
<dbReference type="PROSITE" id="PS50858">
    <property type="entry name" value="BSD"/>
    <property type="match status" value="1"/>
</dbReference>
<dbReference type="GeneID" id="28871756"/>
<dbReference type="GO" id="GO:0006289">
    <property type="term" value="P:nucleotide-excision repair"/>
    <property type="evidence" value="ECO:0007669"/>
    <property type="project" value="InterPro"/>
</dbReference>
<evidence type="ECO:0000256" key="3">
    <source>
        <dbReference type="ARBA" id="ARBA00022737"/>
    </source>
</evidence>
<dbReference type="RefSeq" id="XP_018152066.1">
    <property type="nucleotide sequence ID" value="XM_018307649.1"/>
</dbReference>
<keyword evidence="5" id="KW-0804">Transcription</keyword>
<dbReference type="Gene3D" id="2.30.29.30">
    <property type="entry name" value="Pleckstrin-homology domain (PH domain)/Phosphotyrosine-binding domain (PTB)"/>
    <property type="match status" value="1"/>
</dbReference>
<feature type="coiled-coil region" evidence="7">
    <location>
        <begin position="582"/>
        <end position="612"/>
    </location>
</feature>
<dbReference type="InterPro" id="IPR005607">
    <property type="entry name" value="BSD_dom"/>
</dbReference>
<organism evidence="10 11">
    <name type="scientific">Colletotrichum higginsianum (strain IMI 349063)</name>
    <name type="common">Crucifer anthracnose fungus</name>
    <dbReference type="NCBI Taxonomy" id="759273"/>
    <lineage>
        <taxon>Eukaryota</taxon>
        <taxon>Fungi</taxon>
        <taxon>Dikarya</taxon>
        <taxon>Ascomycota</taxon>
        <taxon>Pezizomycotina</taxon>
        <taxon>Sordariomycetes</taxon>
        <taxon>Hypocreomycetidae</taxon>
        <taxon>Glomerellales</taxon>
        <taxon>Glomerellaceae</taxon>
        <taxon>Colletotrichum</taxon>
        <taxon>Colletotrichum destructivum species complex</taxon>
    </lineage>
</organism>
<dbReference type="Pfam" id="PF08567">
    <property type="entry name" value="PH_TFIIH"/>
    <property type="match status" value="1"/>
</dbReference>
<dbReference type="GO" id="GO:0006351">
    <property type="term" value="P:DNA-templated transcription"/>
    <property type="evidence" value="ECO:0007669"/>
    <property type="project" value="InterPro"/>
</dbReference>
<keyword evidence="6" id="KW-0539">Nucleus</keyword>
<comment type="subcellular location">
    <subcellularLocation>
        <location evidence="1">Nucleus</location>
    </subcellularLocation>
</comment>
<keyword evidence="11" id="KW-1185">Reference proteome</keyword>
<accession>A0A1B7XUY2</accession>
<evidence type="ECO:0000313" key="11">
    <source>
        <dbReference type="Proteomes" id="UP000092177"/>
    </source>
</evidence>
<evidence type="ECO:0000256" key="5">
    <source>
        <dbReference type="ARBA" id="ARBA00023163"/>
    </source>
</evidence>
<keyword evidence="7" id="KW-0175">Coiled coil</keyword>
<dbReference type="OrthoDB" id="360521at2759"/>
<evidence type="ECO:0000256" key="6">
    <source>
        <dbReference type="ARBA" id="ARBA00023242"/>
    </source>
</evidence>
<evidence type="ECO:0000256" key="7">
    <source>
        <dbReference type="SAM" id="Coils"/>
    </source>
</evidence>
<dbReference type="InterPro" id="IPR011993">
    <property type="entry name" value="PH-like_dom_sf"/>
</dbReference>
<comment type="caution">
    <text evidence="10">The sequence shown here is derived from an EMBL/GenBank/DDBJ whole genome shotgun (WGS) entry which is preliminary data.</text>
</comment>
<dbReference type="PANTHER" id="PTHR12856">
    <property type="entry name" value="TRANSCRIPTION INITIATION FACTOR IIH-RELATED"/>
    <property type="match status" value="1"/>
</dbReference>
<dbReference type="VEuPathDB" id="FungiDB:CH63R_12675"/>
<reference evidence="11" key="1">
    <citation type="journal article" date="2017" name="BMC Genomics">
        <title>Gapless genome assembly of Colletotrichum higginsianum reveals chromosome structure and association of transposable elements with secondary metabolite gene clusters.</title>
        <authorList>
            <person name="Dallery J.-F."/>
            <person name="Lapalu N."/>
            <person name="Zampounis A."/>
            <person name="Pigne S."/>
            <person name="Luyten I."/>
            <person name="Amselem J."/>
            <person name="Wittenberg A.H.J."/>
            <person name="Zhou S."/>
            <person name="de Queiroz M.V."/>
            <person name="Robin G.P."/>
            <person name="Auger A."/>
            <person name="Hainaut M."/>
            <person name="Henrissat B."/>
            <person name="Kim K.-T."/>
            <person name="Lee Y.-H."/>
            <person name="Lespinet O."/>
            <person name="Schwartz D.C."/>
            <person name="Thon M.R."/>
            <person name="O'Connell R.J."/>
        </authorList>
    </citation>
    <scope>NUCLEOTIDE SEQUENCE [LARGE SCALE GENOMIC DNA]</scope>
    <source>
        <strain evidence="11">IMI 349063</strain>
    </source>
</reference>
<dbReference type="CDD" id="cd13229">
    <property type="entry name" value="PH_TFIIH"/>
    <property type="match status" value="1"/>
</dbReference>
<keyword evidence="3" id="KW-0677">Repeat</keyword>
<protein>
    <submittedName>
        <fullName evidence="10">TFIIH p62 subunit domain-containing protein</fullName>
    </submittedName>
</protein>
<evidence type="ECO:0000256" key="8">
    <source>
        <dbReference type="SAM" id="MobiDB-lite"/>
    </source>
</evidence>
<feature type="domain" description="BSD" evidence="9">
    <location>
        <begin position="253"/>
        <end position="304"/>
    </location>
</feature>
<dbReference type="KEGG" id="chig:CH63R_12675"/>
<evidence type="ECO:0000256" key="2">
    <source>
        <dbReference type="ARBA" id="ARBA00009448"/>
    </source>
</evidence>
<dbReference type="GO" id="GO:0000439">
    <property type="term" value="C:transcription factor TFIIH core complex"/>
    <property type="evidence" value="ECO:0007669"/>
    <property type="project" value="InterPro"/>
</dbReference>